<comment type="caution">
    <text evidence="1">The sequence shown here is derived from an EMBL/GenBank/DDBJ whole genome shotgun (WGS) entry which is preliminary data.</text>
</comment>
<dbReference type="Proteomes" id="UP001642360">
    <property type="component" value="Unassembled WGS sequence"/>
</dbReference>
<evidence type="ECO:0000313" key="1">
    <source>
        <dbReference type="EMBL" id="CAK9151516.1"/>
    </source>
</evidence>
<proteinExistence type="predicted"/>
<keyword evidence="2" id="KW-1185">Reference proteome</keyword>
<gene>
    <name evidence="1" type="ORF">ILEXP_LOCUS19690</name>
</gene>
<accession>A0ABC8S2Q8</accession>
<evidence type="ECO:0000313" key="2">
    <source>
        <dbReference type="Proteomes" id="UP001642360"/>
    </source>
</evidence>
<sequence length="103" mass="11752">MTTELVYSLKLLKFTGGGGVPFHESLARKINRRQTRIRFGLDRSSGSSAAVSDRNTVFPASIRLQRELVRARFPEISTFRCSRSRIPMELEICMKGLVEELNY</sequence>
<dbReference type="EMBL" id="CAUOFW020002151">
    <property type="protein sequence ID" value="CAK9151516.1"/>
    <property type="molecule type" value="Genomic_DNA"/>
</dbReference>
<name>A0ABC8S2Q8_9AQUA</name>
<organism evidence="1 2">
    <name type="scientific">Ilex paraguariensis</name>
    <name type="common">yerba mate</name>
    <dbReference type="NCBI Taxonomy" id="185542"/>
    <lineage>
        <taxon>Eukaryota</taxon>
        <taxon>Viridiplantae</taxon>
        <taxon>Streptophyta</taxon>
        <taxon>Embryophyta</taxon>
        <taxon>Tracheophyta</taxon>
        <taxon>Spermatophyta</taxon>
        <taxon>Magnoliopsida</taxon>
        <taxon>eudicotyledons</taxon>
        <taxon>Gunneridae</taxon>
        <taxon>Pentapetalae</taxon>
        <taxon>asterids</taxon>
        <taxon>campanulids</taxon>
        <taxon>Aquifoliales</taxon>
        <taxon>Aquifoliaceae</taxon>
        <taxon>Ilex</taxon>
    </lineage>
</organism>
<protein>
    <submittedName>
        <fullName evidence="1">Uncharacterized protein</fullName>
    </submittedName>
</protein>
<reference evidence="1 2" key="1">
    <citation type="submission" date="2024-02" db="EMBL/GenBank/DDBJ databases">
        <authorList>
            <person name="Vignale AGUSTIN F."/>
            <person name="Sosa J E."/>
            <person name="Modenutti C."/>
        </authorList>
    </citation>
    <scope>NUCLEOTIDE SEQUENCE [LARGE SCALE GENOMIC DNA]</scope>
</reference>
<dbReference type="AlphaFoldDB" id="A0ABC8S2Q8"/>